<proteinExistence type="predicted"/>
<protein>
    <submittedName>
        <fullName evidence="1">Uncharacterized protein</fullName>
    </submittedName>
</protein>
<keyword evidence="2" id="KW-1185">Reference proteome</keyword>
<name>A0A8R7P779_TRIUA</name>
<reference evidence="2" key="1">
    <citation type="journal article" date="2013" name="Nature">
        <title>Draft genome of the wheat A-genome progenitor Triticum urartu.</title>
        <authorList>
            <person name="Ling H.Q."/>
            <person name="Zhao S."/>
            <person name="Liu D."/>
            <person name="Wang J."/>
            <person name="Sun H."/>
            <person name="Zhang C."/>
            <person name="Fan H."/>
            <person name="Li D."/>
            <person name="Dong L."/>
            <person name="Tao Y."/>
            <person name="Gao C."/>
            <person name="Wu H."/>
            <person name="Li Y."/>
            <person name="Cui Y."/>
            <person name="Guo X."/>
            <person name="Zheng S."/>
            <person name="Wang B."/>
            <person name="Yu K."/>
            <person name="Liang Q."/>
            <person name="Yang W."/>
            <person name="Lou X."/>
            <person name="Chen J."/>
            <person name="Feng M."/>
            <person name="Jian J."/>
            <person name="Zhang X."/>
            <person name="Luo G."/>
            <person name="Jiang Y."/>
            <person name="Liu J."/>
            <person name="Wang Z."/>
            <person name="Sha Y."/>
            <person name="Zhang B."/>
            <person name="Wu H."/>
            <person name="Tang D."/>
            <person name="Shen Q."/>
            <person name="Xue P."/>
            <person name="Zou S."/>
            <person name="Wang X."/>
            <person name="Liu X."/>
            <person name="Wang F."/>
            <person name="Yang Y."/>
            <person name="An X."/>
            <person name="Dong Z."/>
            <person name="Zhang K."/>
            <person name="Zhang X."/>
            <person name="Luo M.C."/>
            <person name="Dvorak J."/>
            <person name="Tong Y."/>
            <person name="Wang J."/>
            <person name="Yang H."/>
            <person name="Li Z."/>
            <person name="Wang D."/>
            <person name="Zhang A."/>
            <person name="Wang J."/>
        </authorList>
    </citation>
    <scope>NUCLEOTIDE SEQUENCE</scope>
    <source>
        <strain evidence="2">cv. G1812</strain>
    </source>
</reference>
<organism evidence="1 2">
    <name type="scientific">Triticum urartu</name>
    <name type="common">Red wild einkorn</name>
    <name type="synonym">Crithodium urartu</name>
    <dbReference type="NCBI Taxonomy" id="4572"/>
    <lineage>
        <taxon>Eukaryota</taxon>
        <taxon>Viridiplantae</taxon>
        <taxon>Streptophyta</taxon>
        <taxon>Embryophyta</taxon>
        <taxon>Tracheophyta</taxon>
        <taxon>Spermatophyta</taxon>
        <taxon>Magnoliopsida</taxon>
        <taxon>Liliopsida</taxon>
        <taxon>Poales</taxon>
        <taxon>Poaceae</taxon>
        <taxon>BOP clade</taxon>
        <taxon>Pooideae</taxon>
        <taxon>Triticodae</taxon>
        <taxon>Triticeae</taxon>
        <taxon>Triticinae</taxon>
        <taxon>Triticum</taxon>
    </lineage>
</organism>
<dbReference type="EnsemblPlants" id="TuG1812G0100002167.01.T01">
    <property type="protein sequence ID" value="TuG1812G0100002167.01.T01"/>
    <property type="gene ID" value="TuG1812G0100002167.01"/>
</dbReference>
<sequence length="117" mass="12965">SSEPFRVYIEEIVLGEVSWGGGGWEARVCFLFFPFSSCTSQCFICFLRMFGEDRGCSHTSAAFFVCLFTFSRNGGSSYTLDCTIFVRLLGEPRKVEDCCNDGLALTPLFPMSLACSS</sequence>
<accession>A0A8R7P779</accession>
<dbReference type="Proteomes" id="UP000015106">
    <property type="component" value="Chromosome 1"/>
</dbReference>
<evidence type="ECO:0000313" key="2">
    <source>
        <dbReference type="Proteomes" id="UP000015106"/>
    </source>
</evidence>
<dbReference type="AlphaFoldDB" id="A0A8R7P779"/>
<reference evidence="1" key="3">
    <citation type="submission" date="2022-06" db="UniProtKB">
        <authorList>
            <consortium name="EnsemblPlants"/>
        </authorList>
    </citation>
    <scope>IDENTIFICATION</scope>
</reference>
<reference evidence="1" key="2">
    <citation type="submission" date="2018-03" db="EMBL/GenBank/DDBJ databases">
        <title>The Triticum urartu genome reveals the dynamic nature of wheat genome evolution.</title>
        <authorList>
            <person name="Ling H."/>
            <person name="Ma B."/>
            <person name="Shi X."/>
            <person name="Liu H."/>
            <person name="Dong L."/>
            <person name="Sun H."/>
            <person name="Cao Y."/>
            <person name="Gao Q."/>
            <person name="Zheng S."/>
            <person name="Li Y."/>
            <person name="Yu Y."/>
            <person name="Du H."/>
            <person name="Qi M."/>
            <person name="Li Y."/>
            <person name="Yu H."/>
            <person name="Cui Y."/>
            <person name="Wang N."/>
            <person name="Chen C."/>
            <person name="Wu H."/>
            <person name="Zhao Y."/>
            <person name="Zhang J."/>
            <person name="Li Y."/>
            <person name="Zhou W."/>
            <person name="Zhang B."/>
            <person name="Hu W."/>
            <person name="Eijk M."/>
            <person name="Tang J."/>
            <person name="Witsenboer H."/>
            <person name="Zhao S."/>
            <person name="Li Z."/>
            <person name="Zhang A."/>
            <person name="Wang D."/>
            <person name="Liang C."/>
        </authorList>
    </citation>
    <scope>NUCLEOTIDE SEQUENCE [LARGE SCALE GENOMIC DNA]</scope>
    <source>
        <strain evidence="1">cv. G1812</strain>
    </source>
</reference>
<evidence type="ECO:0000313" key="1">
    <source>
        <dbReference type="EnsemblPlants" id="TuG1812G0100002167.01.T01"/>
    </source>
</evidence>
<dbReference type="Gramene" id="TuG1812G0100002167.01.T01">
    <property type="protein sequence ID" value="TuG1812G0100002167.01.T01"/>
    <property type="gene ID" value="TuG1812G0100002167.01"/>
</dbReference>